<dbReference type="InterPro" id="IPR004516">
    <property type="entry name" value="HisRS/HisZ"/>
</dbReference>
<proteinExistence type="inferred from homology"/>
<dbReference type="GO" id="GO:0006427">
    <property type="term" value="P:histidyl-tRNA aminoacylation"/>
    <property type="evidence" value="ECO:0007669"/>
    <property type="project" value="TreeGrafter"/>
</dbReference>
<protein>
    <recommendedName>
        <fullName evidence="6 9">ATP phosphoribosyltransferase regulatory subunit</fullName>
    </recommendedName>
</protein>
<feature type="domain" description="Aminoacyl-transfer RNA synthetases class-II family profile" evidence="11">
    <location>
        <begin position="44"/>
        <end position="136"/>
    </location>
</feature>
<comment type="miscellaneous">
    <text evidence="9">This function is generally fulfilled by the C-terminal part of HisG, which is missing in some bacteria such as this one.</text>
</comment>
<name>C6HZH0_9BACT</name>
<dbReference type="Proteomes" id="UP000009374">
    <property type="component" value="Unassembled WGS sequence"/>
</dbReference>
<comment type="subunit">
    <text evidence="5">Homodimer.</text>
</comment>
<accession>C6HZH0</accession>
<dbReference type="GO" id="GO:0000105">
    <property type="term" value="P:L-histidine biosynthetic process"/>
    <property type="evidence" value="ECO:0007669"/>
    <property type="project" value="UniProtKB-UniRule"/>
</dbReference>
<evidence type="ECO:0000256" key="1">
    <source>
        <dbReference type="ARBA" id="ARBA00004496"/>
    </source>
</evidence>
<dbReference type="EMBL" id="GG693882">
    <property type="protein sequence ID" value="EES51992.1"/>
    <property type="molecule type" value="Genomic_DNA"/>
</dbReference>
<dbReference type="HAMAP" id="MF_00125">
    <property type="entry name" value="HisZ"/>
    <property type="match status" value="1"/>
</dbReference>
<evidence type="ECO:0000256" key="8">
    <source>
        <dbReference type="ARBA" id="ARBA00025246"/>
    </source>
</evidence>
<evidence type="ECO:0000256" key="4">
    <source>
        <dbReference type="ARBA" id="ARBA00011496"/>
    </source>
</evidence>
<comment type="subunit">
    <text evidence="4 9">Heteromultimer composed of HisG and HisZ subunits.</text>
</comment>
<dbReference type="SUPFAM" id="SSF55681">
    <property type="entry name" value="Class II aaRS and biotin synthetases"/>
    <property type="match status" value="1"/>
</dbReference>
<keyword evidence="13" id="KW-1185">Reference proteome</keyword>
<evidence type="ECO:0000256" key="6">
    <source>
        <dbReference type="ARBA" id="ARBA00020397"/>
    </source>
</evidence>
<evidence type="ECO:0000259" key="11">
    <source>
        <dbReference type="PROSITE" id="PS50862"/>
    </source>
</evidence>
<dbReference type="PANTHER" id="PTHR43707">
    <property type="entry name" value="HISTIDYL-TRNA SYNTHETASE"/>
    <property type="match status" value="1"/>
</dbReference>
<dbReference type="PANTHER" id="PTHR43707:SF1">
    <property type="entry name" value="HISTIDINE--TRNA LIGASE, MITOCHONDRIAL-RELATED"/>
    <property type="match status" value="1"/>
</dbReference>
<organism evidence="12 13">
    <name type="scientific">Leptospirillum ferrodiazotrophum</name>
    <dbReference type="NCBI Taxonomy" id="412449"/>
    <lineage>
        <taxon>Bacteria</taxon>
        <taxon>Pseudomonadati</taxon>
        <taxon>Nitrospirota</taxon>
        <taxon>Nitrospiria</taxon>
        <taxon>Nitrospirales</taxon>
        <taxon>Nitrospiraceae</taxon>
        <taxon>Leptospirillum</taxon>
    </lineage>
</organism>
<comment type="pathway">
    <text evidence="2 9">Amino-acid biosynthesis; L-histidine biosynthesis; L-histidine from 5-phospho-alpha-D-ribose 1-diphosphate: step 1/9.</text>
</comment>
<keyword evidence="7 9" id="KW-0963">Cytoplasm</keyword>
<dbReference type="PROSITE" id="PS50862">
    <property type="entry name" value="AA_TRNA_LIGASE_II"/>
    <property type="match status" value="1"/>
</dbReference>
<keyword evidence="9" id="KW-0368">Histidine biosynthesis</keyword>
<dbReference type="InterPro" id="IPR041715">
    <property type="entry name" value="HisRS-like_core"/>
</dbReference>
<dbReference type="InterPro" id="IPR004517">
    <property type="entry name" value="HisZ"/>
</dbReference>
<evidence type="ECO:0000256" key="3">
    <source>
        <dbReference type="ARBA" id="ARBA00005539"/>
    </source>
</evidence>
<dbReference type="InterPro" id="IPR045864">
    <property type="entry name" value="aa-tRNA-synth_II/BPL/LPL"/>
</dbReference>
<comment type="function">
    <text evidence="8 9">Required for the first step of histidine biosynthesis. May allow the feedback regulation of ATP phosphoribosyltransferase activity by histidine.</text>
</comment>
<evidence type="ECO:0000313" key="13">
    <source>
        <dbReference type="Proteomes" id="UP000009374"/>
    </source>
</evidence>
<dbReference type="UniPathway" id="UPA00031">
    <property type="reaction ID" value="UER00006"/>
</dbReference>
<comment type="subcellular location">
    <subcellularLocation>
        <location evidence="1 9">Cytoplasm</location>
    </subcellularLocation>
</comment>
<comment type="similarity">
    <text evidence="3 9">Belongs to the class-II aminoacyl-tRNA synthetase family. HisZ subfamily.</text>
</comment>
<evidence type="ECO:0000256" key="7">
    <source>
        <dbReference type="ARBA" id="ARBA00022490"/>
    </source>
</evidence>
<reference evidence="12 13" key="1">
    <citation type="journal article" date="2009" name="Appl. Environ. Microbiol.">
        <title>Community genomic and proteomic analyses of chemoautotrophic iron-oxidizing "Leptospirillum rubarum" (Group II) and "Leptospirillum ferrodiazotrophum" (Group III) bacteria in acid mine drainage biofilms.</title>
        <authorList>
            <person name="Goltsman D.S."/>
            <person name="Denef V.J."/>
            <person name="Singer S.W."/>
            <person name="VerBerkmoes N.C."/>
            <person name="Lefsrud M."/>
            <person name="Mueller R.S."/>
            <person name="Dick G.J."/>
            <person name="Sun C.L."/>
            <person name="Wheeler K.E."/>
            <person name="Zemla A."/>
            <person name="Baker B.J."/>
            <person name="Hauser L."/>
            <person name="Land M."/>
            <person name="Shah M.B."/>
            <person name="Thelen M.P."/>
            <person name="Hettich R.L."/>
            <person name="Banfield J.F."/>
        </authorList>
    </citation>
    <scope>NUCLEOTIDE SEQUENCE [LARGE SCALE GENOMIC DNA]</scope>
</reference>
<gene>
    <name evidence="9" type="primary">hisZ</name>
    <name evidence="12" type="ORF">UBAL3_95320027</name>
</gene>
<keyword evidence="9" id="KW-0028">Amino-acid biosynthesis</keyword>
<evidence type="ECO:0000313" key="12">
    <source>
        <dbReference type="EMBL" id="EES51992.1"/>
    </source>
</evidence>
<dbReference type="CDD" id="cd00773">
    <property type="entry name" value="HisRS-like_core"/>
    <property type="match status" value="1"/>
</dbReference>
<dbReference type="Pfam" id="PF13393">
    <property type="entry name" value="tRNA-synt_His"/>
    <property type="match status" value="1"/>
</dbReference>
<evidence type="ECO:0000256" key="5">
    <source>
        <dbReference type="ARBA" id="ARBA00011738"/>
    </source>
</evidence>
<dbReference type="Gene3D" id="3.30.930.10">
    <property type="entry name" value="Bira Bifunctional Protein, Domain 2"/>
    <property type="match status" value="1"/>
</dbReference>
<feature type="region of interest" description="Disordered" evidence="10">
    <location>
        <begin position="1"/>
        <end position="29"/>
    </location>
</feature>
<dbReference type="GO" id="GO:0005737">
    <property type="term" value="C:cytoplasm"/>
    <property type="evidence" value="ECO:0007669"/>
    <property type="project" value="UniProtKB-SubCell"/>
</dbReference>
<dbReference type="InterPro" id="IPR006195">
    <property type="entry name" value="aa-tRNA-synth_II"/>
</dbReference>
<dbReference type="GO" id="GO:0004821">
    <property type="term" value="F:histidine-tRNA ligase activity"/>
    <property type="evidence" value="ECO:0007669"/>
    <property type="project" value="TreeGrafter"/>
</dbReference>
<dbReference type="AlphaFoldDB" id="C6HZH0"/>
<evidence type="ECO:0000256" key="10">
    <source>
        <dbReference type="SAM" id="MobiDB-lite"/>
    </source>
</evidence>
<evidence type="ECO:0000256" key="2">
    <source>
        <dbReference type="ARBA" id="ARBA00004667"/>
    </source>
</evidence>
<sequence>MKRSRKGPGESLGPPSKTTPTGVSPVFSRTARFRRETTDRLLALFSLYGYREIILPSFEYLDAISPGLDPAILPRLYLMQDRGSGQVLVLRPDATAQIARLSTQSFRDRMLPLRFSYSTSVFRDENRQASLLRELHQTGLELLGDSSFHADLEVLDLCLAGSRVFPLESPLLVLAHAALQEEYLRLPGGTREAQLSLRRAFHSRDVEALEELFEQNGSKERARIAASLAGRVLSLPEAIDLVSGLEKNCPGIFSEGSLSSFAALLQGISGIRNSSEMRVDLALSPPGPYYTGMFFRMYVRESSTHMASGGRYDRLGLAFGHDLPAVGFAYQISHIEEALRRREGDGQDSSLVLVLHSEKDFSDLGPAISRLRSDKVPVLSHHLPEGDLSFSPEEALREHEEIRAVLWKARGGEGFSLLLRGQTLRTLSTLPDLLSLLSGHSHEPLR</sequence>
<evidence type="ECO:0000256" key="9">
    <source>
        <dbReference type="HAMAP-Rule" id="MF_00125"/>
    </source>
</evidence>